<dbReference type="Pfam" id="PF07727">
    <property type="entry name" value="RVT_2"/>
    <property type="match status" value="1"/>
</dbReference>
<keyword evidence="3" id="KW-0175">Coiled coil</keyword>
<dbReference type="EMBL" id="BKCJ010002867">
    <property type="protein sequence ID" value="GEU51442.1"/>
    <property type="molecule type" value="Genomic_DNA"/>
</dbReference>
<feature type="coiled-coil region" evidence="3">
    <location>
        <begin position="1412"/>
        <end position="1439"/>
    </location>
</feature>
<dbReference type="GO" id="GO:0015074">
    <property type="term" value="P:DNA integration"/>
    <property type="evidence" value="ECO:0007669"/>
    <property type="project" value="InterPro"/>
</dbReference>
<dbReference type="InterPro" id="IPR043502">
    <property type="entry name" value="DNA/RNA_pol_sf"/>
</dbReference>
<evidence type="ECO:0000256" key="1">
    <source>
        <dbReference type="ARBA" id="ARBA00022723"/>
    </source>
</evidence>
<dbReference type="InterPro" id="IPR001584">
    <property type="entry name" value="Integrase_cat-core"/>
</dbReference>
<feature type="region of interest" description="Disordered" evidence="4">
    <location>
        <begin position="1618"/>
        <end position="1668"/>
    </location>
</feature>
<dbReference type="InterPro" id="IPR036397">
    <property type="entry name" value="RNaseH_sf"/>
</dbReference>
<dbReference type="Pfam" id="PF00665">
    <property type="entry name" value="rve"/>
    <property type="match status" value="1"/>
</dbReference>
<gene>
    <name evidence="6" type="ORF">Tci_023420</name>
</gene>
<dbReference type="GO" id="GO:0003676">
    <property type="term" value="F:nucleic acid binding"/>
    <property type="evidence" value="ECO:0007669"/>
    <property type="project" value="InterPro"/>
</dbReference>
<feature type="compositionally biased region" description="Polar residues" evidence="4">
    <location>
        <begin position="826"/>
        <end position="844"/>
    </location>
</feature>
<keyword evidence="1" id="KW-0479">Metal-binding</keyword>
<evidence type="ECO:0000313" key="6">
    <source>
        <dbReference type="EMBL" id="GEU51442.1"/>
    </source>
</evidence>
<organism evidence="6">
    <name type="scientific">Tanacetum cinerariifolium</name>
    <name type="common">Dalmatian daisy</name>
    <name type="synonym">Chrysanthemum cinerariifolium</name>
    <dbReference type="NCBI Taxonomy" id="118510"/>
    <lineage>
        <taxon>Eukaryota</taxon>
        <taxon>Viridiplantae</taxon>
        <taxon>Streptophyta</taxon>
        <taxon>Embryophyta</taxon>
        <taxon>Tracheophyta</taxon>
        <taxon>Spermatophyta</taxon>
        <taxon>Magnoliopsida</taxon>
        <taxon>eudicotyledons</taxon>
        <taxon>Gunneridae</taxon>
        <taxon>Pentapetalae</taxon>
        <taxon>asterids</taxon>
        <taxon>campanulids</taxon>
        <taxon>Asterales</taxon>
        <taxon>Asteraceae</taxon>
        <taxon>Asteroideae</taxon>
        <taxon>Anthemideae</taxon>
        <taxon>Anthemidinae</taxon>
        <taxon>Tanacetum</taxon>
    </lineage>
</organism>
<feature type="compositionally biased region" description="Polar residues" evidence="4">
    <location>
        <begin position="1795"/>
        <end position="1812"/>
    </location>
</feature>
<feature type="compositionally biased region" description="Polar residues" evidence="4">
    <location>
        <begin position="1361"/>
        <end position="1379"/>
    </location>
</feature>
<dbReference type="InterPro" id="IPR013103">
    <property type="entry name" value="RVT_2"/>
</dbReference>
<dbReference type="SUPFAM" id="SSF56672">
    <property type="entry name" value="DNA/RNA polymerases"/>
    <property type="match status" value="1"/>
</dbReference>
<feature type="compositionally biased region" description="Polar residues" evidence="4">
    <location>
        <begin position="418"/>
        <end position="427"/>
    </location>
</feature>
<evidence type="ECO:0000256" key="4">
    <source>
        <dbReference type="SAM" id="MobiDB-lite"/>
    </source>
</evidence>
<dbReference type="PANTHER" id="PTHR42648:SF32">
    <property type="entry name" value="RIBONUCLEASE H-LIKE DOMAIN, GAG-PRE-INTEGRASE DOMAIN PROTEIN-RELATED"/>
    <property type="match status" value="1"/>
</dbReference>
<dbReference type="GO" id="GO:0016787">
    <property type="term" value="F:hydrolase activity"/>
    <property type="evidence" value="ECO:0007669"/>
    <property type="project" value="UniProtKB-KW"/>
</dbReference>
<feature type="compositionally biased region" description="Basic residues" evidence="4">
    <location>
        <begin position="1302"/>
        <end position="1312"/>
    </location>
</feature>
<protein>
    <submittedName>
        <fullName evidence="6">Uncharacterized mitochondrial protein AtMg00810-like</fullName>
    </submittedName>
</protein>
<feature type="region of interest" description="Disordered" evidence="4">
    <location>
        <begin position="826"/>
        <end position="869"/>
    </location>
</feature>
<sequence>MAPKKKATRSSPAITTRTTTFVTDEQLRTLISQGVPDMLAERDATRSRNGEDIHDSGTGKNLKKKMTDKYGPRGEIKKLEVEMWNLKVKGIDVIERYVGGLPDMIYESVMASKPKAMQDAIEFSTELMNKKISTLVERQAKNKRKLDYNSQTQQQPSKKYGVAIACTTGPGERKEYARTLPLCNQCKFHPNGQCTVKIKSLHEVTAVKAIEKRFGGNAATKKTQRNLLKQQYENFIASSTKVLDQTFDRLQKLISQLEIHGESISQEDVNEVLKKSVTRMEHTYHFNTAHGVTSASTQATAVNSTTIDNLNDAVIYSFFSSQPNSPQLDNEDLQQIQPDDLDEMDLRWHMAMLTMTARRFLKNTRRKFFMNGNETIRFDKSKVKCYNYHKRGHFAKECKAPRSQDTKQKESTRRNVPVETSASSTLVSSDGLGSYDWSDQAKKESIEARLLFYKKNESIYEEDIKVLKCEIHLREIALTELRRKLELAQKQKDEIQLTVENFENSSKSLSKLLDCQIVDKCKTGLGYNVVPPLYTINFMPPKPDLSFSGLEEFVNKPIVSEPIVKKSVVKTSKAKASAEKPKVVKKDYGSPLIEDWISDSKDEAKSKPKIKKKNVKSSFAKIKFVKSKEQVKSPRSKIVNTTRPKAVVNVVQGNRVDAVKASACWVSKPKTKVIDHISKHNSASIILKKFNYIDVQGRSNGCSRHITRNMSYLTDYKEINGGYVAFVGNPKGGKITVVTDDYSRFTWVSFLASKDETSTILKTFITGIENLVDHKVKVIRYDNGTEFKNREMNQFCEMKGSGPNWIFDIDALTKSINYKPVVSVNQSNGNAESKSSQDHGFQPSSDDEKKVDEDPRQESECKDQEKEDNVNITNNVNVVGINGVNVVDINTNNELSFDPEMPALEDIRTFNFSSDHEDNDEEVDINNFDTTIQVNPTPTTRIHKDHPIDQMDVKSAFLYEKIKEEVYVCQPPGFEDPDFPDRVYKVEKALYGLHQAPRAWYETLLTYLLDNRFHEGKIDKTLFIRRHKDDILLVQVYVDDIIFGSTKKELCNTFEKMMHEKFQMSSMGELTFFLGLPVKQIQDGIFIGQDKYVVEILKKYGFSEVKNASTPMETQKPLLKDKDGEEVDVHVYRSMIGSLMYLTYSRPDIMFVVCACARYQVNLKVSHLYAVKRIFSSGLLPRKKTINGEVQLQALMDGKKVIIIESTIRRDLQLEYVEGVDCLSNVIIFEQLTLMGVYVTSSHTKKIFKNMKRVGKDFSKRETLVFPTTMVQAQKEMGKGSVNPSDPHQTPTIIQPSTSQSSKKHKSRKTKRKDTEVPQLSISTSVVDEAVNEEMDDSLERAAITATSLDAKQDMGNIFKTQSKATPNEPGSQGTSSGVNKPRSEEDSLKLNELMKLCTKLQQMVLALETIKTNQALEINNLKRRVKKLERRKRLRTHRLKRLYKVGLSTRVESSKDEGLGKEDAPNQGRIADIDSNEDIYLVNDEDMFGVNDLDDDEVIVDVAEQAKEVVDDITLAKALMKVKSAKPKKNLVVIQESEQGTTTTTPTTITAASSRPKAKGLIIYEQEQAPTPIVSLQQPSQVKDKGKGKMVEPEPVKKLSTKDMLMLNEELALKLQDEEEEEGRLTKEKAQQIKEKAKAEVMKQESLKRTGDEREQERSKKKVKDDKESKELKKCLENILDDGDDVTIDATPFKMLKNFDREDLEVLWRLVQARFKKIKPVDHMGSFLLHNLKTMFKHHVKDNVDGKEIVITELSLRRDLQLAYEEGIDCLPNSTLCKQLSLMGLESEHDNGNIHKTQSKATPNESSSQGTNLGGGPRCQEAMRDTIAQTRFENVSKLSNDPLLARDEESLGEDASKQERRINVINADEDITLVSVQDDADKEMFDVDDLGGEEVFVARRNDNVVEEVVDATQVSTATTTVIITTKEITLAQALKAIKTSKPKVKGIVFQEPSKYTITTTTKISSHQSQDKGK</sequence>
<evidence type="ECO:0000259" key="5">
    <source>
        <dbReference type="PROSITE" id="PS50994"/>
    </source>
</evidence>
<feature type="compositionally biased region" description="Basic and acidic residues" evidence="4">
    <location>
        <begin position="397"/>
        <end position="413"/>
    </location>
</feature>
<feature type="compositionally biased region" description="Polar residues" evidence="4">
    <location>
        <begin position="1282"/>
        <end position="1296"/>
    </location>
</feature>
<feature type="compositionally biased region" description="Basic and acidic residues" evidence="4">
    <location>
        <begin position="43"/>
        <end position="57"/>
    </location>
</feature>
<proteinExistence type="predicted"/>
<feature type="coiled-coil region" evidence="3">
    <location>
        <begin position="478"/>
        <end position="505"/>
    </location>
</feature>
<dbReference type="SUPFAM" id="SSF53098">
    <property type="entry name" value="Ribonuclease H-like"/>
    <property type="match status" value="1"/>
</dbReference>
<dbReference type="SUPFAM" id="SSF57756">
    <property type="entry name" value="Retrovirus zinc finger-like domains"/>
    <property type="match status" value="1"/>
</dbReference>
<accession>A0A6L2KSA1</accession>
<feature type="compositionally biased region" description="Basic and acidic residues" evidence="4">
    <location>
        <begin position="846"/>
        <end position="869"/>
    </location>
</feature>
<comment type="caution">
    <text evidence="6">The sequence shown here is derived from an EMBL/GenBank/DDBJ whole genome shotgun (WGS) entry which is preliminary data.</text>
</comment>
<evidence type="ECO:0000256" key="3">
    <source>
        <dbReference type="SAM" id="Coils"/>
    </source>
</evidence>
<feature type="region of interest" description="Disordered" evidence="4">
    <location>
        <begin position="1361"/>
        <end position="1386"/>
    </location>
</feature>
<feature type="compositionally biased region" description="Basic and acidic residues" evidence="4">
    <location>
        <begin position="1624"/>
        <end position="1668"/>
    </location>
</feature>
<feature type="domain" description="Integrase catalytic" evidence="5">
    <location>
        <begin position="704"/>
        <end position="800"/>
    </location>
</feature>
<dbReference type="GO" id="GO:0008270">
    <property type="term" value="F:zinc ion binding"/>
    <property type="evidence" value="ECO:0007669"/>
    <property type="project" value="InterPro"/>
</dbReference>
<dbReference type="InterPro" id="IPR036875">
    <property type="entry name" value="Znf_CCHC_sf"/>
</dbReference>
<dbReference type="PROSITE" id="PS50994">
    <property type="entry name" value="INTEGRASE"/>
    <property type="match status" value="1"/>
</dbReference>
<dbReference type="PANTHER" id="PTHR42648">
    <property type="entry name" value="TRANSPOSASE, PUTATIVE-RELATED"/>
    <property type="match status" value="1"/>
</dbReference>
<feature type="region of interest" description="Disordered" evidence="4">
    <location>
        <begin position="1275"/>
        <end position="1329"/>
    </location>
</feature>
<evidence type="ECO:0000256" key="2">
    <source>
        <dbReference type="ARBA" id="ARBA00022801"/>
    </source>
</evidence>
<feature type="region of interest" description="Disordered" evidence="4">
    <location>
        <begin position="397"/>
        <end position="427"/>
    </location>
</feature>
<dbReference type="InterPro" id="IPR039537">
    <property type="entry name" value="Retrotran_Ty1/copia-like"/>
</dbReference>
<dbReference type="InterPro" id="IPR012337">
    <property type="entry name" value="RNaseH-like_sf"/>
</dbReference>
<feature type="region of interest" description="Disordered" evidence="4">
    <location>
        <begin position="43"/>
        <end position="68"/>
    </location>
</feature>
<keyword evidence="2" id="KW-0378">Hydrolase</keyword>
<dbReference type="Gene3D" id="3.30.420.10">
    <property type="entry name" value="Ribonuclease H-like superfamily/Ribonuclease H"/>
    <property type="match status" value="1"/>
</dbReference>
<reference evidence="6" key="1">
    <citation type="journal article" date="2019" name="Sci. Rep.">
        <title>Draft genome of Tanacetum cinerariifolium, the natural source of mosquito coil.</title>
        <authorList>
            <person name="Yamashiro T."/>
            <person name="Shiraishi A."/>
            <person name="Satake H."/>
            <person name="Nakayama K."/>
        </authorList>
    </citation>
    <scope>NUCLEOTIDE SEQUENCE</scope>
</reference>
<name>A0A6L2KSA1_TANCI</name>
<feature type="region of interest" description="Disordered" evidence="4">
    <location>
        <begin position="1790"/>
        <end position="1819"/>
    </location>
</feature>